<evidence type="ECO:0000313" key="5">
    <source>
        <dbReference type="Proteomes" id="UP000317778"/>
    </source>
</evidence>
<gene>
    <name evidence="4" type="ORF">CEE36_04700</name>
</gene>
<accession>A0A532V814</accession>
<dbReference type="Gene3D" id="3.40.50.150">
    <property type="entry name" value="Vaccinia Virus protein VP39"/>
    <property type="match status" value="1"/>
</dbReference>
<evidence type="ECO:0000259" key="3">
    <source>
        <dbReference type="Pfam" id="PF13649"/>
    </source>
</evidence>
<organism evidence="4 5">
    <name type="scientific">candidate division TA06 bacterium B3_TA06</name>
    <dbReference type="NCBI Taxonomy" id="2012487"/>
    <lineage>
        <taxon>Bacteria</taxon>
        <taxon>Bacteria division TA06</taxon>
    </lineage>
</organism>
<dbReference type="Pfam" id="PF13649">
    <property type="entry name" value="Methyltransf_25"/>
    <property type="match status" value="1"/>
</dbReference>
<dbReference type="PANTHER" id="PTHR44942">
    <property type="entry name" value="METHYLTRANSF_11 DOMAIN-CONTAINING PROTEIN"/>
    <property type="match status" value="1"/>
</dbReference>
<evidence type="ECO:0000313" key="4">
    <source>
        <dbReference type="EMBL" id="TKJ43334.1"/>
    </source>
</evidence>
<dbReference type="InterPro" id="IPR051052">
    <property type="entry name" value="Diverse_substrate_MTase"/>
</dbReference>
<dbReference type="EMBL" id="NJBO01000005">
    <property type="protein sequence ID" value="TKJ43334.1"/>
    <property type="molecule type" value="Genomic_DNA"/>
</dbReference>
<dbReference type="SUPFAM" id="SSF53335">
    <property type="entry name" value="S-adenosyl-L-methionine-dependent methyltransferases"/>
    <property type="match status" value="1"/>
</dbReference>
<dbReference type="CDD" id="cd02440">
    <property type="entry name" value="AdoMet_MTases"/>
    <property type="match status" value="1"/>
</dbReference>
<reference evidence="4 5" key="1">
    <citation type="submission" date="2017-06" db="EMBL/GenBank/DDBJ databases">
        <title>Novel microbial phyla capable of carbon fixation and sulfur reduction in deep-sea sediments.</title>
        <authorList>
            <person name="Huang J."/>
            <person name="Baker B."/>
            <person name="Wang Y."/>
        </authorList>
    </citation>
    <scope>NUCLEOTIDE SEQUENCE [LARGE SCALE GENOMIC DNA]</scope>
    <source>
        <strain evidence="4">B3_TA06</strain>
    </source>
</reference>
<dbReference type="InterPro" id="IPR041698">
    <property type="entry name" value="Methyltransf_25"/>
</dbReference>
<keyword evidence="1" id="KW-0489">Methyltransferase</keyword>
<dbReference type="GO" id="GO:0032259">
    <property type="term" value="P:methylation"/>
    <property type="evidence" value="ECO:0007669"/>
    <property type="project" value="UniProtKB-KW"/>
</dbReference>
<evidence type="ECO:0000256" key="2">
    <source>
        <dbReference type="ARBA" id="ARBA00022679"/>
    </source>
</evidence>
<dbReference type="GO" id="GO:0008168">
    <property type="term" value="F:methyltransferase activity"/>
    <property type="evidence" value="ECO:0007669"/>
    <property type="project" value="UniProtKB-KW"/>
</dbReference>
<sequence length="262" mass="29920">MKPKPKHLGPEYSVPFKDRSVAKAYRYRAPYPPVTFEILSDLITDEPRAVLDVGCGTGLIARNLIDLVDRIDAVDFSRYMIEEGKKLPNGNHPRLRWILGSVEDVPLNPPYALVTAGLSLHWMEWDVVLPRFREVLTPNGYLAIVSYVFSPFPWDDDLKRIIPRFSTNRDYKPYDLVEELESRGLFQKRGSKQTAPVLYTQSLDAYIEHFHSTSSLTRRRMGRKAAEAFDQEVRDLLSGFASDGMLECEFGAKVIWGKPLSP</sequence>
<dbReference type="AlphaFoldDB" id="A0A532V814"/>
<protein>
    <recommendedName>
        <fullName evidence="3">Methyltransferase domain-containing protein</fullName>
    </recommendedName>
</protein>
<name>A0A532V814_UNCT6</name>
<dbReference type="PANTHER" id="PTHR44942:SF4">
    <property type="entry name" value="METHYLTRANSFERASE TYPE 11 DOMAIN-CONTAINING PROTEIN"/>
    <property type="match status" value="1"/>
</dbReference>
<keyword evidence="2" id="KW-0808">Transferase</keyword>
<evidence type="ECO:0000256" key="1">
    <source>
        <dbReference type="ARBA" id="ARBA00022603"/>
    </source>
</evidence>
<dbReference type="InterPro" id="IPR029063">
    <property type="entry name" value="SAM-dependent_MTases_sf"/>
</dbReference>
<comment type="caution">
    <text evidence="4">The sequence shown here is derived from an EMBL/GenBank/DDBJ whole genome shotgun (WGS) entry which is preliminary data.</text>
</comment>
<proteinExistence type="predicted"/>
<feature type="domain" description="Methyltransferase" evidence="3">
    <location>
        <begin position="50"/>
        <end position="140"/>
    </location>
</feature>
<dbReference type="Proteomes" id="UP000317778">
    <property type="component" value="Unassembled WGS sequence"/>
</dbReference>